<dbReference type="EMBL" id="BMYD01000008">
    <property type="protein sequence ID" value="GHA90284.1"/>
    <property type="molecule type" value="Genomic_DNA"/>
</dbReference>
<dbReference type="PIRSF" id="PIRSF003092">
    <property type="entry name" value="MinD"/>
    <property type="match status" value="1"/>
</dbReference>
<dbReference type="InterPro" id="IPR050625">
    <property type="entry name" value="ParA/MinD_ATPase"/>
</dbReference>
<dbReference type="InterPro" id="IPR033875">
    <property type="entry name" value="FlhG"/>
</dbReference>
<organism evidence="6 7">
    <name type="scientific">Cognatilysobacter bugurensis</name>
    <dbReference type="NCBI Taxonomy" id="543356"/>
    <lineage>
        <taxon>Bacteria</taxon>
        <taxon>Pseudomonadati</taxon>
        <taxon>Pseudomonadota</taxon>
        <taxon>Gammaproteobacteria</taxon>
        <taxon>Lysobacterales</taxon>
        <taxon>Lysobacteraceae</taxon>
        <taxon>Cognatilysobacter</taxon>
    </lineage>
</organism>
<feature type="region of interest" description="Disordered" evidence="4">
    <location>
        <begin position="1"/>
        <end position="32"/>
    </location>
</feature>
<dbReference type="GO" id="GO:0009898">
    <property type="term" value="C:cytoplasmic side of plasma membrane"/>
    <property type="evidence" value="ECO:0007669"/>
    <property type="project" value="TreeGrafter"/>
</dbReference>
<dbReference type="InterPro" id="IPR002586">
    <property type="entry name" value="CobQ/CobB/MinD/ParA_Nub-bd_dom"/>
</dbReference>
<name>A0A918WAR9_9GAMM</name>
<evidence type="ECO:0000313" key="7">
    <source>
        <dbReference type="Proteomes" id="UP000646426"/>
    </source>
</evidence>
<dbReference type="Gene3D" id="3.40.50.300">
    <property type="entry name" value="P-loop containing nucleotide triphosphate hydrolases"/>
    <property type="match status" value="1"/>
</dbReference>
<gene>
    <name evidence="6" type="primary">fleN</name>
    <name evidence="6" type="ORF">GCM10007067_30080</name>
</gene>
<reference evidence="6" key="2">
    <citation type="submission" date="2020-09" db="EMBL/GenBank/DDBJ databases">
        <authorList>
            <person name="Sun Q."/>
            <person name="Kim S."/>
        </authorList>
    </citation>
    <scope>NUCLEOTIDE SEQUENCE</scope>
    <source>
        <strain evidence="6">KCTC 23077</strain>
    </source>
</reference>
<dbReference type="GO" id="GO:0051782">
    <property type="term" value="P:negative regulation of cell division"/>
    <property type="evidence" value="ECO:0007669"/>
    <property type="project" value="TreeGrafter"/>
</dbReference>
<dbReference type="AlphaFoldDB" id="A0A918WAR9"/>
<reference evidence="6" key="1">
    <citation type="journal article" date="2014" name="Int. J. Syst. Evol. Microbiol.">
        <title>Complete genome sequence of Corynebacterium casei LMG S-19264T (=DSM 44701T), isolated from a smear-ripened cheese.</title>
        <authorList>
            <consortium name="US DOE Joint Genome Institute (JGI-PGF)"/>
            <person name="Walter F."/>
            <person name="Albersmeier A."/>
            <person name="Kalinowski J."/>
            <person name="Ruckert C."/>
        </authorList>
    </citation>
    <scope>NUCLEOTIDE SEQUENCE</scope>
    <source>
        <strain evidence="6">KCTC 23077</strain>
    </source>
</reference>
<dbReference type="GO" id="GO:0005524">
    <property type="term" value="F:ATP binding"/>
    <property type="evidence" value="ECO:0007669"/>
    <property type="project" value="UniProtKB-KW"/>
</dbReference>
<keyword evidence="2 3" id="KW-0067">ATP-binding</keyword>
<dbReference type="Proteomes" id="UP000646426">
    <property type="component" value="Unassembled WGS sequence"/>
</dbReference>
<evidence type="ECO:0000256" key="1">
    <source>
        <dbReference type="ARBA" id="ARBA00022741"/>
    </source>
</evidence>
<keyword evidence="7" id="KW-1185">Reference proteome</keyword>
<comment type="caution">
    <text evidence="6">The sequence shown here is derived from an EMBL/GenBank/DDBJ whole genome shotgun (WGS) entry which is preliminary data.</text>
</comment>
<protein>
    <submittedName>
        <fullName evidence="6">Cobyrinic acid a,c-diamide synthase</fullName>
    </submittedName>
</protein>
<evidence type="ECO:0000256" key="4">
    <source>
        <dbReference type="SAM" id="MobiDB-lite"/>
    </source>
</evidence>
<evidence type="ECO:0000256" key="3">
    <source>
        <dbReference type="PIRSR" id="PIRSR003092-1"/>
    </source>
</evidence>
<accession>A0A918WAR9</accession>
<sequence length="310" mass="32778">MPSPDPNASCLGHDMNGHDTPAADPAPCAEAAPATPASVAPVRVIAVASGKGGVGKTSVSVNLAMSLVMAGRRTLLLDTDLGLANVDVMLGLSPRFTLADVIAGRCELADTIIEGPGGLWVVPAASGKRHMTELTPAQHVGLVHAFSQLDLPIDTMVVDNAAGIADGVLTFCQAAQDVIIVVCDEPASVTDAYALVKVLSRERGVTRVQVLANQVGSPQEGRHLFEKLERVSARFLDVTMSYLGAIPRDEWLRRAVQRQEAVVEAFPSSPSALAFRDVARRASQWQVPQGPRGHVEFFLERLVTPARSAA</sequence>
<dbReference type="InterPro" id="IPR025501">
    <property type="entry name" value="MinD_FleN"/>
</dbReference>
<dbReference type="InterPro" id="IPR027417">
    <property type="entry name" value="P-loop_NTPase"/>
</dbReference>
<feature type="compositionally biased region" description="Low complexity" evidence="4">
    <location>
        <begin position="22"/>
        <end position="32"/>
    </location>
</feature>
<dbReference type="SUPFAM" id="SSF52540">
    <property type="entry name" value="P-loop containing nucleoside triphosphate hydrolases"/>
    <property type="match status" value="1"/>
</dbReference>
<evidence type="ECO:0000313" key="6">
    <source>
        <dbReference type="EMBL" id="GHA90284.1"/>
    </source>
</evidence>
<feature type="binding site" evidence="3">
    <location>
        <begin position="51"/>
        <end position="58"/>
    </location>
    <ligand>
        <name>ATP</name>
        <dbReference type="ChEBI" id="CHEBI:30616"/>
    </ligand>
</feature>
<evidence type="ECO:0000259" key="5">
    <source>
        <dbReference type="Pfam" id="PF01656"/>
    </source>
</evidence>
<keyword evidence="1 3" id="KW-0547">Nucleotide-binding</keyword>
<dbReference type="FunFam" id="3.40.50.300:FF:000158">
    <property type="entry name" value="Site-determining protein"/>
    <property type="match status" value="1"/>
</dbReference>
<feature type="domain" description="CobQ/CobB/MinD/ParA nucleotide binding" evidence="5">
    <location>
        <begin position="45"/>
        <end position="260"/>
    </location>
</feature>
<proteinExistence type="predicted"/>
<evidence type="ECO:0000256" key="2">
    <source>
        <dbReference type="ARBA" id="ARBA00022840"/>
    </source>
</evidence>
<dbReference type="GO" id="GO:0005829">
    <property type="term" value="C:cytosol"/>
    <property type="evidence" value="ECO:0007669"/>
    <property type="project" value="TreeGrafter"/>
</dbReference>
<dbReference type="PANTHER" id="PTHR43384">
    <property type="entry name" value="SEPTUM SITE-DETERMINING PROTEIN MIND HOMOLOG, CHLOROPLASTIC-RELATED"/>
    <property type="match status" value="1"/>
</dbReference>
<dbReference type="Pfam" id="PF01656">
    <property type="entry name" value="CbiA"/>
    <property type="match status" value="1"/>
</dbReference>
<dbReference type="CDD" id="cd02038">
    <property type="entry name" value="FlhG-like"/>
    <property type="match status" value="1"/>
</dbReference>
<dbReference type="PANTHER" id="PTHR43384:SF4">
    <property type="entry name" value="CELLULOSE BIOSYNTHESIS PROTEIN BCSQ-RELATED"/>
    <property type="match status" value="1"/>
</dbReference>
<dbReference type="GO" id="GO:0016887">
    <property type="term" value="F:ATP hydrolysis activity"/>
    <property type="evidence" value="ECO:0007669"/>
    <property type="project" value="TreeGrafter"/>
</dbReference>